<dbReference type="Proteomes" id="UP000736328">
    <property type="component" value="Unassembled WGS sequence"/>
</dbReference>
<dbReference type="PANTHER" id="PTHR34374">
    <property type="entry name" value="LARGE RIBOSOMAL RNA SUBUNIT ACCUMULATION PROTEIN YCED HOMOLOG 1, CHLOROPLASTIC"/>
    <property type="match status" value="1"/>
</dbReference>
<protein>
    <submittedName>
        <fullName evidence="1">DUF177 domain-containing protein</fullName>
    </submittedName>
</protein>
<dbReference type="AlphaFoldDB" id="A0A933I9C4"/>
<accession>A0A933I9C4</accession>
<name>A0A933I9C4_UNCT6</name>
<comment type="caution">
    <text evidence="1">The sequence shown here is derived from an EMBL/GenBank/DDBJ whole genome shotgun (WGS) entry which is preliminary data.</text>
</comment>
<dbReference type="Pfam" id="PF02620">
    <property type="entry name" value="YceD"/>
    <property type="match status" value="1"/>
</dbReference>
<sequence length="170" mass="19532">MKIKLRQLEDGRHQFDVNMTEPASDLLDFSPVKGRLTVAKSGVTLRVSGLLEYSVRQYCSLCLKSFEAKGQAEIDLFYRPQTREDIKGIKELELKPDELDMVFYQGQEIDLWPQLRETLLLSLPVKPLCREDCRGLCAQCGKPLGARPCGCTQKQTDLRWEKLLKLKKEK</sequence>
<gene>
    <name evidence="1" type="ORF">HY768_06695</name>
</gene>
<dbReference type="PANTHER" id="PTHR34374:SF1">
    <property type="entry name" value="LARGE RIBOSOMAL RNA SUBUNIT ACCUMULATION PROTEIN YCED HOMOLOG 1, CHLOROPLASTIC"/>
    <property type="match status" value="1"/>
</dbReference>
<proteinExistence type="predicted"/>
<reference evidence="1" key="1">
    <citation type="submission" date="2020-07" db="EMBL/GenBank/DDBJ databases">
        <title>Huge and variable diversity of episymbiotic CPR bacteria and DPANN archaea in groundwater ecosystems.</title>
        <authorList>
            <person name="He C.Y."/>
            <person name="Keren R."/>
            <person name="Whittaker M."/>
            <person name="Farag I.F."/>
            <person name="Doudna J."/>
            <person name="Cate J.H.D."/>
            <person name="Banfield J.F."/>
        </authorList>
    </citation>
    <scope>NUCLEOTIDE SEQUENCE</scope>
    <source>
        <strain evidence="1">NC_groundwater_1520_Pr4_B-0.1um_53_5</strain>
    </source>
</reference>
<organism evidence="1 2">
    <name type="scientific">candidate division TA06 bacterium</name>
    <dbReference type="NCBI Taxonomy" id="2250710"/>
    <lineage>
        <taxon>Bacteria</taxon>
        <taxon>Bacteria division TA06</taxon>
    </lineage>
</organism>
<evidence type="ECO:0000313" key="1">
    <source>
        <dbReference type="EMBL" id="MBI4726896.1"/>
    </source>
</evidence>
<dbReference type="EMBL" id="JACQXR010000089">
    <property type="protein sequence ID" value="MBI4726896.1"/>
    <property type="molecule type" value="Genomic_DNA"/>
</dbReference>
<dbReference type="InterPro" id="IPR003772">
    <property type="entry name" value="YceD"/>
</dbReference>
<evidence type="ECO:0000313" key="2">
    <source>
        <dbReference type="Proteomes" id="UP000736328"/>
    </source>
</evidence>